<dbReference type="Proteomes" id="UP001519332">
    <property type="component" value="Unassembled WGS sequence"/>
</dbReference>
<dbReference type="InterPro" id="IPR046275">
    <property type="entry name" value="DUF6308"/>
</dbReference>
<evidence type="ECO:0000313" key="1">
    <source>
        <dbReference type="EMBL" id="MBP2329286.1"/>
    </source>
</evidence>
<accession>A0ABS4TY39</accession>
<dbReference type="EMBL" id="JAGINW010000001">
    <property type="protein sequence ID" value="MBP2329286.1"/>
    <property type="molecule type" value="Genomic_DNA"/>
</dbReference>
<keyword evidence="2" id="KW-1185">Reference proteome</keyword>
<evidence type="ECO:0000313" key="2">
    <source>
        <dbReference type="Proteomes" id="UP001519332"/>
    </source>
</evidence>
<organism evidence="1 2">
    <name type="scientific">Kibdelosporangium banguiense</name>
    <dbReference type="NCBI Taxonomy" id="1365924"/>
    <lineage>
        <taxon>Bacteria</taxon>
        <taxon>Bacillati</taxon>
        <taxon>Actinomycetota</taxon>
        <taxon>Actinomycetes</taxon>
        <taxon>Pseudonocardiales</taxon>
        <taxon>Pseudonocardiaceae</taxon>
        <taxon>Kibdelosporangium</taxon>
    </lineage>
</organism>
<name>A0ABS4TY39_9PSEU</name>
<comment type="caution">
    <text evidence="1">The sequence shown here is derived from an EMBL/GenBank/DDBJ whole genome shotgun (WGS) entry which is preliminary data.</text>
</comment>
<protein>
    <submittedName>
        <fullName evidence="1">Uncharacterized protein</fullName>
    </submittedName>
</protein>
<dbReference type="RefSeq" id="WP_209646111.1">
    <property type="nucleotide sequence ID" value="NZ_JAGINW010000001.1"/>
</dbReference>
<gene>
    <name evidence="1" type="ORF">JOF56_009671</name>
</gene>
<sequence length="133" mass="14948">MPPDSRTYASRHELLDNYVRDSRRARSISALRRYFAQDATDGELYTGRHFERFTGGDVGSSENRITPADVLALTFLSIKEGLPGVTVDVPEVHAAEISNLLAEIPAELPMHEAEWVHFDTDSPAYKLWSLLCQ</sequence>
<dbReference type="Pfam" id="PF19827">
    <property type="entry name" value="DUF6308"/>
    <property type="match status" value="1"/>
</dbReference>
<reference evidence="1 2" key="1">
    <citation type="submission" date="2021-03" db="EMBL/GenBank/DDBJ databases">
        <title>Sequencing the genomes of 1000 actinobacteria strains.</title>
        <authorList>
            <person name="Klenk H.-P."/>
        </authorList>
    </citation>
    <scope>NUCLEOTIDE SEQUENCE [LARGE SCALE GENOMIC DNA]</scope>
    <source>
        <strain evidence="1 2">DSM 46670</strain>
    </source>
</reference>
<proteinExistence type="predicted"/>